<evidence type="ECO:0000256" key="1">
    <source>
        <dbReference type="SAM" id="SignalP"/>
    </source>
</evidence>
<accession>A0A1A3TQ04</accession>
<feature type="chain" id="PRO_5008330380" description="PE-PPE domain-containing protein" evidence="1">
    <location>
        <begin position="30"/>
        <end position="203"/>
    </location>
</feature>
<dbReference type="AlphaFoldDB" id="A0A1A3TQ04"/>
<keyword evidence="1" id="KW-0732">Signal</keyword>
<organism evidence="2 3">
    <name type="scientific">Mycolicibacter sinensis (strain JDM601)</name>
    <name type="common">Mycobacterium sinense</name>
    <dbReference type="NCBI Taxonomy" id="875328"/>
    <lineage>
        <taxon>Bacteria</taxon>
        <taxon>Bacillati</taxon>
        <taxon>Actinomycetota</taxon>
        <taxon>Actinomycetes</taxon>
        <taxon>Mycobacteriales</taxon>
        <taxon>Mycobacteriaceae</taxon>
        <taxon>Mycolicibacter</taxon>
    </lineage>
</organism>
<protein>
    <recommendedName>
        <fullName evidence="4">PE-PPE domain-containing protein</fullName>
    </recommendedName>
</protein>
<gene>
    <name evidence="2" type="ORF">A5648_08620</name>
</gene>
<dbReference type="Proteomes" id="UP000093759">
    <property type="component" value="Unassembled WGS sequence"/>
</dbReference>
<feature type="signal peptide" evidence="1">
    <location>
        <begin position="1"/>
        <end position="29"/>
    </location>
</feature>
<evidence type="ECO:0000313" key="2">
    <source>
        <dbReference type="EMBL" id="OBK84738.1"/>
    </source>
</evidence>
<sequence>MHRHRITAILGASLGVALGTALSASPLAAADAVDDAWPYLIPSSPVFPYYYAAGLPTADPGSGTWYTVDHTYSSVPYLYNYFHDVVTANLDGPEYPHVGTVSDALILLPIIPAVGGLAGAPVFTNYSLDDPVLGSADAFTVLNVLTNTYLSDAAGVKDVLSIYGLPPVTLFEFPTVDAGGAASESGDGFAQLLAELAGITPSG</sequence>
<proteinExistence type="predicted"/>
<name>A0A1A3TQ04_MYCSD</name>
<evidence type="ECO:0008006" key="4">
    <source>
        <dbReference type="Google" id="ProtNLM"/>
    </source>
</evidence>
<dbReference type="RefSeq" id="WP_065025677.1">
    <property type="nucleotide sequence ID" value="NZ_LZMF01000123.1"/>
</dbReference>
<evidence type="ECO:0000313" key="3">
    <source>
        <dbReference type="Proteomes" id="UP000093759"/>
    </source>
</evidence>
<reference evidence="3" key="1">
    <citation type="submission" date="2016-06" db="EMBL/GenBank/DDBJ databases">
        <authorList>
            <person name="Sutton G."/>
            <person name="Brinkac L."/>
            <person name="Sanka R."/>
            <person name="Adams M."/>
            <person name="Lau E."/>
            <person name="Garcia-Basteiro A."/>
            <person name="Lopez-Varela E."/>
            <person name="Palencia S."/>
        </authorList>
    </citation>
    <scope>NUCLEOTIDE SEQUENCE [LARGE SCALE GENOMIC DNA]</scope>
    <source>
        <strain evidence="3">1274684.2</strain>
    </source>
</reference>
<dbReference type="EMBL" id="LZMF01000123">
    <property type="protein sequence ID" value="OBK84738.1"/>
    <property type="molecule type" value="Genomic_DNA"/>
</dbReference>
<comment type="caution">
    <text evidence="2">The sequence shown here is derived from an EMBL/GenBank/DDBJ whole genome shotgun (WGS) entry which is preliminary data.</text>
</comment>